<evidence type="ECO:0000256" key="5">
    <source>
        <dbReference type="ARBA" id="ARBA00023136"/>
    </source>
</evidence>
<keyword evidence="3" id="KW-0732">Signal</keyword>
<dbReference type="PANTHER" id="PTHR12231:SF253">
    <property type="entry name" value="DPR-INTERACTING PROTEIN ETA, ISOFORM B-RELATED"/>
    <property type="match status" value="1"/>
</dbReference>
<evidence type="ECO:0000313" key="11">
    <source>
        <dbReference type="Proteomes" id="UP001381693"/>
    </source>
</evidence>
<evidence type="ECO:0000313" key="10">
    <source>
        <dbReference type="EMBL" id="KAK7084981.1"/>
    </source>
</evidence>
<dbReference type="SUPFAM" id="SSF48726">
    <property type="entry name" value="Immunoglobulin"/>
    <property type="match status" value="1"/>
</dbReference>
<dbReference type="InterPro" id="IPR003598">
    <property type="entry name" value="Ig_sub2"/>
</dbReference>
<keyword evidence="11" id="KW-1185">Reference proteome</keyword>
<comment type="subcellular location">
    <subcellularLocation>
        <location evidence="1">Cell membrane</location>
    </subcellularLocation>
</comment>
<dbReference type="AlphaFoldDB" id="A0AAN9A8M0"/>
<dbReference type="InterPro" id="IPR003599">
    <property type="entry name" value="Ig_sub"/>
</dbReference>
<evidence type="ECO:0000256" key="4">
    <source>
        <dbReference type="ARBA" id="ARBA00022737"/>
    </source>
</evidence>
<dbReference type="Proteomes" id="UP001381693">
    <property type="component" value="Unassembled WGS sequence"/>
</dbReference>
<name>A0AAN9A8M0_HALRR</name>
<reference evidence="10 11" key="1">
    <citation type="submission" date="2023-11" db="EMBL/GenBank/DDBJ databases">
        <title>Halocaridina rubra genome assembly.</title>
        <authorList>
            <person name="Smith C."/>
        </authorList>
    </citation>
    <scope>NUCLEOTIDE SEQUENCE [LARGE SCALE GENOMIC DNA]</scope>
    <source>
        <strain evidence="10">EP-1</strain>
        <tissue evidence="10">Whole</tissue>
    </source>
</reference>
<protein>
    <recommendedName>
        <fullName evidence="9">Ig-like domain-containing protein</fullName>
    </recommendedName>
</protein>
<sequence>MGLRTGEEVCDRTAQPRFHLYSSSERPGKENQHVVNKREFYRKGMQLFLSICLEPLSRLIRYCTLSLLNQELPSVLPGEEEIIGIAGQRVKLTCRVTGYPQPAVTWARPDQARTPVKTEHPRIQIIGNTLVISPVVVEDMGKYECTAHNPAGKSSAEMLLTVHCKYLLKC</sequence>
<evidence type="ECO:0000256" key="3">
    <source>
        <dbReference type="ARBA" id="ARBA00022729"/>
    </source>
</evidence>
<keyword evidence="2" id="KW-1003">Cell membrane</keyword>
<dbReference type="PANTHER" id="PTHR12231">
    <property type="entry name" value="CTX-RELATED TYPE I TRANSMEMBRANE PROTEIN"/>
    <property type="match status" value="1"/>
</dbReference>
<dbReference type="Pfam" id="PF07679">
    <property type="entry name" value="I-set"/>
    <property type="match status" value="1"/>
</dbReference>
<feature type="domain" description="Ig-like" evidence="9">
    <location>
        <begin position="73"/>
        <end position="161"/>
    </location>
</feature>
<dbReference type="InterPro" id="IPR013783">
    <property type="entry name" value="Ig-like_fold"/>
</dbReference>
<dbReference type="InterPro" id="IPR007110">
    <property type="entry name" value="Ig-like_dom"/>
</dbReference>
<dbReference type="SMART" id="SM00409">
    <property type="entry name" value="IG"/>
    <property type="match status" value="1"/>
</dbReference>
<dbReference type="InterPro" id="IPR051170">
    <property type="entry name" value="Neural/epithelial_adhesion"/>
</dbReference>
<gene>
    <name evidence="10" type="ORF">SK128_001569</name>
</gene>
<evidence type="ECO:0000256" key="8">
    <source>
        <dbReference type="ARBA" id="ARBA00023319"/>
    </source>
</evidence>
<accession>A0AAN9A8M0</accession>
<evidence type="ECO:0000256" key="6">
    <source>
        <dbReference type="ARBA" id="ARBA00023157"/>
    </source>
</evidence>
<dbReference type="PROSITE" id="PS50835">
    <property type="entry name" value="IG_LIKE"/>
    <property type="match status" value="1"/>
</dbReference>
<evidence type="ECO:0000256" key="1">
    <source>
        <dbReference type="ARBA" id="ARBA00004236"/>
    </source>
</evidence>
<proteinExistence type="predicted"/>
<organism evidence="10 11">
    <name type="scientific">Halocaridina rubra</name>
    <name type="common">Hawaiian red shrimp</name>
    <dbReference type="NCBI Taxonomy" id="373956"/>
    <lineage>
        <taxon>Eukaryota</taxon>
        <taxon>Metazoa</taxon>
        <taxon>Ecdysozoa</taxon>
        <taxon>Arthropoda</taxon>
        <taxon>Crustacea</taxon>
        <taxon>Multicrustacea</taxon>
        <taxon>Malacostraca</taxon>
        <taxon>Eumalacostraca</taxon>
        <taxon>Eucarida</taxon>
        <taxon>Decapoda</taxon>
        <taxon>Pleocyemata</taxon>
        <taxon>Caridea</taxon>
        <taxon>Atyoidea</taxon>
        <taxon>Atyidae</taxon>
        <taxon>Halocaridina</taxon>
    </lineage>
</organism>
<dbReference type="GO" id="GO:0005886">
    <property type="term" value="C:plasma membrane"/>
    <property type="evidence" value="ECO:0007669"/>
    <property type="project" value="UniProtKB-SubCell"/>
</dbReference>
<dbReference type="InterPro" id="IPR013098">
    <property type="entry name" value="Ig_I-set"/>
</dbReference>
<dbReference type="EMBL" id="JAXCGZ010001928">
    <property type="protein sequence ID" value="KAK7084981.1"/>
    <property type="molecule type" value="Genomic_DNA"/>
</dbReference>
<dbReference type="InterPro" id="IPR036179">
    <property type="entry name" value="Ig-like_dom_sf"/>
</dbReference>
<evidence type="ECO:0000256" key="2">
    <source>
        <dbReference type="ARBA" id="ARBA00022475"/>
    </source>
</evidence>
<dbReference type="SMART" id="SM00408">
    <property type="entry name" value="IGc2"/>
    <property type="match status" value="1"/>
</dbReference>
<keyword evidence="8" id="KW-0393">Immunoglobulin domain</keyword>
<evidence type="ECO:0000256" key="7">
    <source>
        <dbReference type="ARBA" id="ARBA00023180"/>
    </source>
</evidence>
<keyword evidence="5" id="KW-0472">Membrane</keyword>
<keyword evidence="4" id="KW-0677">Repeat</keyword>
<keyword evidence="7" id="KW-0325">Glycoprotein</keyword>
<dbReference type="Gene3D" id="2.60.40.10">
    <property type="entry name" value="Immunoglobulins"/>
    <property type="match status" value="1"/>
</dbReference>
<dbReference type="FunFam" id="2.60.40.10:FF:000328">
    <property type="entry name" value="CLUMA_CG000981, isoform A"/>
    <property type="match status" value="1"/>
</dbReference>
<keyword evidence="6" id="KW-1015">Disulfide bond</keyword>
<comment type="caution">
    <text evidence="10">The sequence shown here is derived from an EMBL/GenBank/DDBJ whole genome shotgun (WGS) entry which is preliminary data.</text>
</comment>
<evidence type="ECO:0000259" key="9">
    <source>
        <dbReference type="PROSITE" id="PS50835"/>
    </source>
</evidence>